<dbReference type="AlphaFoldDB" id="A0A9D1HYG0"/>
<evidence type="ECO:0000256" key="4">
    <source>
        <dbReference type="ARBA" id="ARBA00006641"/>
    </source>
</evidence>
<evidence type="ECO:0000256" key="5">
    <source>
        <dbReference type="ARBA" id="ARBA00012915"/>
    </source>
</evidence>
<dbReference type="GO" id="GO:0005829">
    <property type="term" value="C:cytosol"/>
    <property type="evidence" value="ECO:0007669"/>
    <property type="project" value="InterPro"/>
</dbReference>
<dbReference type="PANTHER" id="PTHR23402">
    <property type="entry name" value="PROTEASE FAMILY C15 PYROGLUTAMYL-PEPTIDASE I-RELATED"/>
    <property type="match status" value="1"/>
</dbReference>
<comment type="catalytic activity">
    <reaction evidence="1">
        <text>Release of an N-terminal pyroglutamyl group from a polypeptide, the second amino acid generally not being Pro.</text>
        <dbReference type="EC" id="3.4.19.3"/>
    </reaction>
</comment>
<comment type="similarity">
    <text evidence="4">Belongs to the peptidase C15 family.</text>
</comment>
<evidence type="ECO:0000256" key="9">
    <source>
        <dbReference type="ARBA" id="ARBA00022801"/>
    </source>
</evidence>
<evidence type="ECO:0000313" key="13">
    <source>
        <dbReference type="EMBL" id="HIU24587.1"/>
    </source>
</evidence>
<name>A0A9D1HYG0_9ACTN</name>
<evidence type="ECO:0000256" key="11">
    <source>
        <dbReference type="ARBA" id="ARBA00030836"/>
    </source>
</evidence>
<dbReference type="Pfam" id="PF01470">
    <property type="entry name" value="Peptidase_C15"/>
    <property type="match status" value="1"/>
</dbReference>
<evidence type="ECO:0000256" key="10">
    <source>
        <dbReference type="ARBA" id="ARBA00022807"/>
    </source>
</evidence>
<keyword evidence="10" id="KW-0788">Thiol protease</keyword>
<dbReference type="InterPro" id="IPR029762">
    <property type="entry name" value="PGP-I_bact-type"/>
</dbReference>
<comment type="function">
    <text evidence="2">Removes 5-oxoproline from various penultimate amino acid residues except L-proline.</text>
</comment>
<dbReference type="InterPro" id="IPR036440">
    <property type="entry name" value="Peptidase_C15-like_sf"/>
</dbReference>
<gene>
    <name evidence="13" type="primary">pcp</name>
    <name evidence="13" type="ORF">IAD17_06665</name>
</gene>
<dbReference type="PRINTS" id="PR00706">
    <property type="entry name" value="PYROGLUPTASE"/>
</dbReference>
<dbReference type="Proteomes" id="UP000824078">
    <property type="component" value="Unassembled WGS sequence"/>
</dbReference>
<dbReference type="PIRSF" id="PIRSF015592">
    <property type="entry name" value="Prld-crbxl_pptds"/>
    <property type="match status" value="1"/>
</dbReference>
<dbReference type="Gene3D" id="3.40.630.20">
    <property type="entry name" value="Peptidase C15, pyroglutamyl peptidase I-like"/>
    <property type="match status" value="1"/>
</dbReference>
<evidence type="ECO:0000313" key="14">
    <source>
        <dbReference type="Proteomes" id="UP000824078"/>
    </source>
</evidence>
<dbReference type="GO" id="GO:0016920">
    <property type="term" value="F:pyroglutamyl-peptidase activity"/>
    <property type="evidence" value="ECO:0007669"/>
    <property type="project" value="UniProtKB-EC"/>
</dbReference>
<evidence type="ECO:0000256" key="8">
    <source>
        <dbReference type="ARBA" id="ARBA00022670"/>
    </source>
</evidence>
<organism evidence="13 14">
    <name type="scientific">Candidatus Coprovicinus avistercoris</name>
    <dbReference type="NCBI Taxonomy" id="2840754"/>
    <lineage>
        <taxon>Bacteria</taxon>
        <taxon>Bacillati</taxon>
        <taxon>Actinomycetota</taxon>
        <taxon>Coriobacteriia</taxon>
        <taxon>Coriobacteriales</taxon>
        <taxon>Coriobacteriaceae</taxon>
        <taxon>Coriobacteriaceae incertae sedis</taxon>
        <taxon>Candidatus Coprovicinus</taxon>
    </lineage>
</organism>
<evidence type="ECO:0000256" key="6">
    <source>
        <dbReference type="ARBA" id="ARBA00019191"/>
    </source>
</evidence>
<comment type="caution">
    <text evidence="13">The sequence shown here is derived from an EMBL/GenBank/DDBJ whole genome shotgun (WGS) entry which is preliminary data.</text>
</comment>
<dbReference type="EMBL" id="DVMQ01000018">
    <property type="protein sequence ID" value="HIU24587.1"/>
    <property type="molecule type" value="Genomic_DNA"/>
</dbReference>
<dbReference type="NCBIfam" id="TIGR00504">
    <property type="entry name" value="pyro_pdase"/>
    <property type="match status" value="1"/>
</dbReference>
<dbReference type="InterPro" id="IPR000816">
    <property type="entry name" value="Peptidase_C15"/>
</dbReference>
<evidence type="ECO:0000256" key="12">
    <source>
        <dbReference type="ARBA" id="ARBA00031559"/>
    </source>
</evidence>
<keyword evidence="9 13" id="KW-0378">Hydrolase</keyword>
<dbReference type="SUPFAM" id="SSF53182">
    <property type="entry name" value="Pyrrolidone carboxyl peptidase (pyroglutamate aminopeptidase)"/>
    <property type="match status" value="1"/>
</dbReference>
<reference evidence="13" key="2">
    <citation type="journal article" date="2021" name="PeerJ">
        <title>Extensive microbial diversity within the chicken gut microbiome revealed by metagenomics and culture.</title>
        <authorList>
            <person name="Gilroy R."/>
            <person name="Ravi A."/>
            <person name="Getino M."/>
            <person name="Pursley I."/>
            <person name="Horton D.L."/>
            <person name="Alikhan N.F."/>
            <person name="Baker D."/>
            <person name="Gharbi K."/>
            <person name="Hall N."/>
            <person name="Watson M."/>
            <person name="Adriaenssens E.M."/>
            <person name="Foster-Nyarko E."/>
            <person name="Jarju S."/>
            <person name="Secka A."/>
            <person name="Antonio M."/>
            <person name="Oren A."/>
            <person name="Chaudhuri R.R."/>
            <person name="La Ragione R."/>
            <person name="Hildebrand F."/>
            <person name="Pallen M.J."/>
        </authorList>
    </citation>
    <scope>NUCLEOTIDE SEQUENCE</scope>
    <source>
        <strain evidence="13">ChiHjej12B11-29160</strain>
    </source>
</reference>
<evidence type="ECO:0000256" key="1">
    <source>
        <dbReference type="ARBA" id="ARBA00001770"/>
    </source>
</evidence>
<dbReference type="FunFam" id="3.40.630.20:FF:000001">
    <property type="entry name" value="Pyrrolidone-carboxylate peptidase"/>
    <property type="match status" value="1"/>
</dbReference>
<comment type="subcellular location">
    <subcellularLocation>
        <location evidence="3">Cytoplasm</location>
    </subcellularLocation>
</comment>
<dbReference type="GO" id="GO:0006508">
    <property type="term" value="P:proteolysis"/>
    <property type="evidence" value="ECO:0007669"/>
    <property type="project" value="UniProtKB-KW"/>
</dbReference>
<dbReference type="NCBIfam" id="NF009676">
    <property type="entry name" value="PRK13197.1"/>
    <property type="match status" value="1"/>
</dbReference>
<keyword evidence="8" id="KW-0645">Protease</keyword>
<evidence type="ECO:0000256" key="3">
    <source>
        <dbReference type="ARBA" id="ARBA00004496"/>
    </source>
</evidence>
<dbReference type="PANTHER" id="PTHR23402:SF1">
    <property type="entry name" value="PYROGLUTAMYL-PEPTIDASE I"/>
    <property type="match status" value="1"/>
</dbReference>
<protein>
    <recommendedName>
        <fullName evidence="6">Pyrrolidone-carboxylate peptidase</fullName>
        <ecNumber evidence="5">3.4.19.3</ecNumber>
    </recommendedName>
    <alternativeName>
        <fullName evidence="11">5-oxoprolyl-peptidase</fullName>
    </alternativeName>
    <alternativeName>
        <fullName evidence="12">Pyroglutamyl-peptidase I</fullName>
    </alternativeName>
</protein>
<evidence type="ECO:0000256" key="7">
    <source>
        <dbReference type="ARBA" id="ARBA00022490"/>
    </source>
</evidence>
<dbReference type="EC" id="3.4.19.3" evidence="5"/>
<dbReference type="CDD" id="cd00501">
    <property type="entry name" value="Peptidase_C15"/>
    <property type="match status" value="1"/>
</dbReference>
<reference evidence="13" key="1">
    <citation type="submission" date="2020-10" db="EMBL/GenBank/DDBJ databases">
        <authorList>
            <person name="Gilroy R."/>
        </authorList>
    </citation>
    <scope>NUCLEOTIDE SEQUENCE</scope>
    <source>
        <strain evidence="13">ChiHjej12B11-29160</strain>
    </source>
</reference>
<keyword evidence="7" id="KW-0963">Cytoplasm</keyword>
<evidence type="ECO:0000256" key="2">
    <source>
        <dbReference type="ARBA" id="ARBA00002280"/>
    </source>
</evidence>
<proteinExistence type="inferred from homology"/>
<accession>A0A9D1HYG0</accession>
<sequence>MKILVTGFAPFGGEAINPSYEAVRQLPDTLGDAHIIKMEIPVAFGKDIDCIAAALEKYNPDVVICVGQAGGRTQITPEFVGINYMNARIPDNDGNQPTGRIVEDGPDAYFSTLPVFAMTEAAREAGIPAGVSYTAGTYCCNEVMYGLLHLLATNHANVRGGFIHVPYLSTQPGALSGKAPSMPLSMMVEGLTAMIDALIKNPVDRAPIDGTEA</sequence>
<dbReference type="InterPro" id="IPR016125">
    <property type="entry name" value="Peptidase_C15-like"/>
</dbReference>